<dbReference type="CDD" id="cd12117">
    <property type="entry name" value="A_NRPS_Srf_like"/>
    <property type="match status" value="1"/>
</dbReference>
<accession>A0A0E1XAA1</accession>
<dbReference type="Gene3D" id="2.30.38.10">
    <property type="entry name" value="Luciferase, Domain 3"/>
    <property type="match status" value="2"/>
</dbReference>
<dbReference type="Gene3D" id="3.40.50.980">
    <property type="match status" value="4"/>
</dbReference>
<gene>
    <name evidence="10" type="ORF">HMPREF0769_10301</name>
</gene>
<evidence type="ECO:0000256" key="1">
    <source>
        <dbReference type="ARBA" id="ARBA00001957"/>
    </source>
</evidence>
<dbReference type="Gene3D" id="3.30.300.30">
    <property type="match status" value="2"/>
</dbReference>
<evidence type="ECO:0000256" key="8">
    <source>
        <dbReference type="ARBA" id="ARBA00032875"/>
    </source>
</evidence>
<dbReference type="InterPro" id="IPR025110">
    <property type="entry name" value="AMP-bd_C"/>
</dbReference>
<dbReference type="GO" id="GO:0005829">
    <property type="term" value="C:cytosol"/>
    <property type="evidence" value="ECO:0007669"/>
    <property type="project" value="TreeGrafter"/>
</dbReference>
<dbReference type="Pfam" id="PF00501">
    <property type="entry name" value="AMP-binding"/>
    <property type="match status" value="2"/>
</dbReference>
<feature type="domain" description="Carrier" evidence="9">
    <location>
        <begin position="1941"/>
        <end position="2015"/>
    </location>
</feature>
<evidence type="ECO:0000256" key="6">
    <source>
        <dbReference type="ARBA" id="ARBA00022598"/>
    </source>
</evidence>
<dbReference type="SUPFAM" id="SSF56801">
    <property type="entry name" value="Acetyl-CoA synthetase-like"/>
    <property type="match status" value="2"/>
</dbReference>
<keyword evidence="4" id="KW-0596">Phosphopantetheine</keyword>
<proteinExistence type="inferred from homology"/>
<feature type="domain" description="Carrier" evidence="9">
    <location>
        <begin position="912"/>
        <end position="987"/>
    </location>
</feature>
<dbReference type="GO" id="GO:0008610">
    <property type="term" value="P:lipid biosynthetic process"/>
    <property type="evidence" value="ECO:0007669"/>
    <property type="project" value="UniProtKB-ARBA"/>
</dbReference>
<evidence type="ECO:0000259" key="9">
    <source>
        <dbReference type="PROSITE" id="PS50075"/>
    </source>
</evidence>
<protein>
    <recommendedName>
        <fullName evidence="3">Putative long chain fatty acid-CoA ligase VraA</fullName>
    </recommendedName>
    <alternativeName>
        <fullName evidence="8">Acyl-CoA synthetase</fullName>
    </alternativeName>
</protein>
<organism evidence="10">
    <name type="scientific">Staphylococcus aureus subsp. aureus MN8</name>
    <dbReference type="NCBI Taxonomy" id="548470"/>
    <lineage>
        <taxon>Bacteria</taxon>
        <taxon>Bacillati</taxon>
        <taxon>Bacillota</taxon>
        <taxon>Bacilli</taxon>
        <taxon>Bacillales</taxon>
        <taxon>Staphylococcaceae</taxon>
        <taxon>Staphylococcus</taxon>
    </lineage>
</organism>
<dbReference type="PANTHER" id="PTHR45527">
    <property type="entry name" value="NONRIBOSOMAL PEPTIDE SYNTHETASE"/>
    <property type="match status" value="1"/>
</dbReference>
<dbReference type="Pfam" id="PF07993">
    <property type="entry name" value="NAD_binding_4"/>
    <property type="match status" value="1"/>
</dbReference>
<dbReference type="InterPro" id="IPR010080">
    <property type="entry name" value="Thioester_reductase-like_dom"/>
</dbReference>
<dbReference type="Gene3D" id="3.30.559.30">
    <property type="entry name" value="Nonribosomal peptide synthetase, condensation domain"/>
    <property type="match status" value="1"/>
</dbReference>
<dbReference type="CDD" id="cd05930">
    <property type="entry name" value="A_NRPS"/>
    <property type="match status" value="1"/>
</dbReference>
<dbReference type="Pfam" id="PF00668">
    <property type="entry name" value="Condensation"/>
    <property type="match status" value="2"/>
</dbReference>
<dbReference type="InterPro" id="IPR036291">
    <property type="entry name" value="NAD(P)-bd_dom_sf"/>
</dbReference>
<dbReference type="InterPro" id="IPR023213">
    <property type="entry name" value="CAT-like_dom_sf"/>
</dbReference>
<evidence type="ECO:0000313" key="10">
    <source>
        <dbReference type="EMBL" id="EFH96299.1"/>
    </source>
</evidence>
<evidence type="ECO:0000256" key="7">
    <source>
        <dbReference type="ARBA" id="ARBA00023194"/>
    </source>
</evidence>
<dbReference type="FunFam" id="3.30.300.30:FF:000010">
    <property type="entry name" value="Enterobactin synthetase component F"/>
    <property type="match status" value="1"/>
</dbReference>
<dbReference type="NCBIfam" id="NF047350">
    <property type="entry name" value="aureusi_NRPS"/>
    <property type="match status" value="1"/>
</dbReference>
<dbReference type="EMBL" id="ACJA02000001">
    <property type="protein sequence ID" value="EFH96299.1"/>
    <property type="molecule type" value="Genomic_DNA"/>
</dbReference>
<evidence type="ECO:0000256" key="4">
    <source>
        <dbReference type="ARBA" id="ARBA00022450"/>
    </source>
</evidence>
<comment type="similarity">
    <text evidence="2">Belongs to the ATP-dependent AMP-binding enzyme family.</text>
</comment>
<dbReference type="InterPro" id="IPR001242">
    <property type="entry name" value="Condensation_dom"/>
</dbReference>
<dbReference type="PROSITE" id="PS00012">
    <property type="entry name" value="PHOSPHOPANTETHEINE"/>
    <property type="match status" value="2"/>
</dbReference>
<dbReference type="InterPro" id="IPR020845">
    <property type="entry name" value="AMP-binding_CS"/>
</dbReference>
<dbReference type="PANTHER" id="PTHR45527:SF1">
    <property type="entry name" value="FATTY ACID SYNTHASE"/>
    <property type="match status" value="1"/>
</dbReference>
<dbReference type="Gene3D" id="1.10.1200.10">
    <property type="entry name" value="ACP-like"/>
    <property type="match status" value="2"/>
</dbReference>
<dbReference type="SUPFAM" id="SSF47336">
    <property type="entry name" value="ACP-like"/>
    <property type="match status" value="2"/>
</dbReference>
<dbReference type="Gene3D" id="3.30.559.10">
    <property type="entry name" value="Chloramphenicol acetyltransferase-like domain"/>
    <property type="match status" value="2"/>
</dbReference>
<comment type="cofactor">
    <cofactor evidence="1">
        <name>pantetheine 4'-phosphate</name>
        <dbReference type="ChEBI" id="CHEBI:47942"/>
    </cofactor>
</comment>
<dbReference type="InterPro" id="IPR013120">
    <property type="entry name" value="FAR_NAD-bd"/>
</dbReference>
<dbReference type="PROSITE" id="PS50075">
    <property type="entry name" value="CARRIER"/>
    <property type="match status" value="2"/>
</dbReference>
<comment type="caution">
    <text evidence="10">The sequence shown here is derived from an EMBL/GenBank/DDBJ whole genome shotgun (WGS) entry which is preliminary data.</text>
</comment>
<dbReference type="PROSITE" id="PS00455">
    <property type="entry name" value="AMP_BINDING"/>
    <property type="match status" value="1"/>
</dbReference>
<keyword evidence="6" id="KW-0436">Ligase</keyword>
<dbReference type="InterPro" id="IPR009081">
    <property type="entry name" value="PP-bd_ACP"/>
</dbReference>
<dbReference type="Pfam" id="PF00550">
    <property type="entry name" value="PP-binding"/>
    <property type="match status" value="2"/>
</dbReference>
<sequence>MKEGLFMIMGNLRFQQEYFRIYKNNTESTTHRNAYWVKLAKNIEATKMMYALSTIVQQHASIRHFFDVTTDDNLTMILHEFLPFIEIKQVPSSSANYDLEAFFKQELSTYHFNDSPLFKFKLFQFADAAYILLDFHVSIFDDSQIDIFLDDLCNAYRGNTVINNTRQHAHLNRNDDKDNQDASHIALDSNYFRLENNSDIHIDSYLPIKHPFEQALYQTYLIDDMTSIDMASLAVSVYLANHIMSQQHDVTLGIHVPSHLPNDLHGNIVPLTLTIDAKDVCQRFTTDFNKSVLQNMSQLQCAKSSLSLETIFHCYHQMMSCCNDVIEDVHQIHDAHTSLADIEIFPHQHGFKIIYNSAAYDLLSIETLSDLVRNIYLQITKENGNKRTTVDELNLMTERDIQLYDDINLSLPEIDDAQTVVTLFEQQVEATPNYVAVQFDGVFITYQTLNARANDLAQRLRNQYGVEPNDRVAVIAEKSIEMIVAMIGVLKAGGAYVPIDPNYPSDRQEYILKDATPKVVITYQVVYENGKRDINHIDLNKIAWKNIDNLSKCNTLEDHAYVIYTSGTTGNPKGTLIPHRGIVRLVHQNHYVPLNEKTTILLSGTIAFDAATFEIYGALLNGGKLIVAKTEQLLNPIALEQLINENDVNTMWLTSSLFNQIASERIEVLVPLKYLLIGGEVLNAKWVDLLNQRPKHPQIINGYGPTENTTFTTTYNIPNKVPNRIPIGKPILGTHVYIMQGERRCGVGIPGELCTSGFGLAAGYLNQPELTADKFIKDSNINQLMYRSGDIVRLLPDGNIDYLYRKDKQVKIRGFRIELSEVEHALERIQGINKAVVIVQNHDQDQYIVAYYEAMHTLSHNKIKSQLRMTLPEYMIPVNFMHIEQIPITINGKLDKKALPIMDYVDTDAYVAPSTDTEHLLCQIFADILHVNQVGIHDNFFELGGHSLKATLVVNRIEASTGKRLQIGDLLQKPTVFELAQAIAKVQEQNYEVIPEAIVKDDYVLSSAQKRMYLLWKSNHKDTVYNIPFLWRLSSELNVAQLRQAVQHLIARHEILRTQYIVVDDEVRQRIVADVVADFKEVNTHFTDEQEIMRQFVAPFNLEKPSQIRVRYIRSPLHAYLFIDTHHIINDGMSNIQLMNDLNALYQHKLLLPLKLQYKDYSEWMSHRDMTKHRQYWLSQFKDEVPILSLPTDYVRPNIKTTNGAMMSFTMNQQMRQLLQKYVEKHQITDFMFFMSVVMTLLSRYARKDDVVVGSVMSARMHKGTEQMLGMFANTLVYRGQPSLDKMWTQFLQEVKEMSLEAYEHQEYPFECLVNDLDQSHDASRNPLFDVMLVLQNNETNHAHFGHSKLTHIQPKSVTAKFDLSFIIEEDCDDYTINIEYNTDLYHSETVRHMGNQCMIMIDYILKHQDTLQIRDIPNGTEELLNWVNTHVNDRMLNVPGNKSIISYFDEVVSRQGNHVALVMNDLTMTYETLHNYVDAIAHMLLSNGVGKGQPVALITERSFEMIAAMLATVKVGASYIPIDIDFPKKRQGAILEDAKVTAVMSYGVEIETTLPVIQLENAKGFVESKENEQYDDLHGDQLENTAMLDNEMYAIYTSGTTGMPKGVAIRQRNLLNLVHAWSTELQLGDNEVFLQHANIVFDASVMEIYCCLLNGHTLVIPDREERVNPEQLQQLINKHRVTVASIPLQMCSVMEDFYIEKLITGGATSTASFVKYIEKHCGTYFNAYGPSESTVITSYWSHQCGDLIPETIPIGKPLSNIQVYIMSDGLLCGIGMPGELCIAGDSLAIGYINRPELMADKWQNNPFGKGKLYHSGDLARYTSDGQIEFLGRIDKQVKVNGYRIELDEIENAILAIRGISDCVVTVSHFDTHDILNAYYVGEQQMEQDLKQYLNDHLPKYMIPKTITYIDCIPLTTNDKVDTTRLPNPSPIQQSNKVYSEPSNEIEQTFVDVFGEVLKQNDVGVDDDFFELGGNSLEAMLVVSHLKRFGHHISMQTLYQYKTVRQIVNYMHQNQQSLVALPDNLSELQKIVMSRYNLGILEDSLSHRPLGKTLLTGATGFLGAYLIEALQGYSHRIYCFIRADNEEIAWYKLMTNLNDYFSEETVEMMLSNIEVIVGDFECMDDVVLPENMDTIIHAGARTDHFGDDDEFEKVNVQGTVDVIRLAQQHHARLIYVSTISVGTYFDIDTEDVTFSEADVYKGQLLTSPYTRSKFYSELKVLEAVKNGLDGRIVRVGNLTSPYNGRWHMRNIKTNRFSMVMNDLLQLDCIGVSLAEMPVDFSFVDTTARQIVALAQVNTPQIIYHVLSPNKMPVKSLLECVKCKEIELVSDESFNEILQKQDMYETIGLTSVDREQQLAMIDTKLTLKIMDHISEKWPTITNNWLYHWAQYIKTIFNK</sequence>
<dbReference type="InterPro" id="IPR036736">
    <property type="entry name" value="ACP-like_sf"/>
</dbReference>
<dbReference type="FunFam" id="1.10.1200.10:FF:000005">
    <property type="entry name" value="Nonribosomal peptide synthetase 1"/>
    <property type="match status" value="1"/>
</dbReference>
<reference evidence="10" key="1">
    <citation type="submission" date="2010-05" db="EMBL/GenBank/DDBJ databases">
        <authorList>
            <person name="Muzny D."/>
            <person name="Qin X."/>
            <person name="Buhay C."/>
            <person name="Dugan-Rocha S."/>
            <person name="Ding Y."/>
            <person name="Chen G."/>
            <person name="Hawes A."/>
            <person name="Holder M."/>
            <person name="Jhangiani S."/>
            <person name="Johnson A."/>
            <person name="Khan Z."/>
            <person name="Li Z."/>
            <person name="Liu W."/>
            <person name="Liu X."/>
            <person name="Perez L."/>
            <person name="Shen H."/>
            <person name="Wang Q."/>
            <person name="Watt J."/>
            <person name="Xi L."/>
            <person name="Xin Y."/>
            <person name="Zhou J."/>
            <person name="Deng J."/>
            <person name="Jiang H."/>
            <person name="Liu Y."/>
            <person name="Qu J."/>
            <person name="Song X.-Z."/>
            <person name="Zhang L."/>
            <person name="Villasana D."/>
            <person name="Johnson A."/>
            <person name="Liu J."/>
            <person name="Liyanage D."/>
            <person name="Lorensuhewa L."/>
            <person name="Robinson T."/>
            <person name="Song A."/>
            <person name="Song B.-B."/>
            <person name="Dinh H."/>
            <person name="Thornton R."/>
            <person name="Coyle M."/>
            <person name="Francisco L."/>
            <person name="Jackson L."/>
            <person name="Javaid M."/>
            <person name="Korchina V."/>
            <person name="Kovar C."/>
            <person name="Mata R."/>
            <person name="Mathew T."/>
            <person name="Ngo R."/>
            <person name="Nguyen L."/>
            <person name="Nguyen N."/>
            <person name="Okwuonu G."/>
            <person name="Ongeri F."/>
            <person name="Pham C."/>
            <person name="Simmons D."/>
            <person name="Wilczek-Boney K."/>
            <person name="Hale W."/>
            <person name="Jakkamsetti A."/>
            <person name="Pham P."/>
            <person name="Ruth R."/>
            <person name="San Lucas F."/>
            <person name="Warren J."/>
            <person name="Zhang J."/>
            <person name="Zhao Z."/>
            <person name="Zhou C."/>
            <person name="Zhu D."/>
            <person name="Lee S."/>
            <person name="Bess C."/>
            <person name="Blankenburg K."/>
            <person name="Forbes L."/>
            <person name="Fu Q."/>
            <person name="Gubbala S."/>
            <person name="Hirani K."/>
            <person name="Jayaseelan J.C."/>
            <person name="Lara F."/>
            <person name="Munidasa M."/>
            <person name="Palculict T."/>
            <person name="Patil S."/>
            <person name="Pu L.-L."/>
            <person name="Saada N."/>
            <person name="Tang L."/>
            <person name="Weissenberger G."/>
            <person name="Zhu Y."/>
            <person name="Hemphill L."/>
            <person name="Shang Y."/>
            <person name="Youmans B."/>
            <person name="Ayvaz T."/>
            <person name="Ross M."/>
            <person name="Santibanez J."/>
            <person name="Aqrawi P."/>
            <person name="Gross S."/>
            <person name="Joshi V."/>
            <person name="Fowler G."/>
            <person name="Nazareth L."/>
            <person name="Reid J."/>
            <person name="Worley K."/>
            <person name="Petrosino J."/>
            <person name="Highlander S."/>
            <person name="Gibbs R."/>
        </authorList>
    </citation>
    <scope>NUCLEOTIDE SEQUENCE [LARGE SCALE GENOMIC DNA]</scope>
    <source>
        <strain evidence="10">MN8</strain>
    </source>
</reference>
<dbReference type="GO" id="GO:0017000">
    <property type="term" value="P:antibiotic biosynthetic process"/>
    <property type="evidence" value="ECO:0007669"/>
    <property type="project" value="UniProtKB-KW"/>
</dbReference>
<dbReference type="Gene3D" id="3.40.50.720">
    <property type="entry name" value="NAD(P)-binding Rossmann-like Domain"/>
    <property type="match status" value="1"/>
</dbReference>
<dbReference type="InterPro" id="IPR010071">
    <property type="entry name" value="AA_adenyl_dom"/>
</dbReference>
<dbReference type="GO" id="GO:0043041">
    <property type="term" value="P:amino acid activation for nonribosomal peptide biosynthetic process"/>
    <property type="evidence" value="ECO:0007669"/>
    <property type="project" value="TreeGrafter"/>
</dbReference>
<dbReference type="InterPro" id="IPR000873">
    <property type="entry name" value="AMP-dep_synth/lig_dom"/>
</dbReference>
<dbReference type="Pfam" id="PF13193">
    <property type="entry name" value="AMP-binding_C"/>
    <property type="match status" value="2"/>
</dbReference>
<dbReference type="GO" id="GO:0016874">
    <property type="term" value="F:ligase activity"/>
    <property type="evidence" value="ECO:0007669"/>
    <property type="project" value="UniProtKB-KW"/>
</dbReference>
<dbReference type="SUPFAM" id="SSF51735">
    <property type="entry name" value="NAD(P)-binding Rossmann-fold domains"/>
    <property type="match status" value="1"/>
</dbReference>
<dbReference type="Proteomes" id="UP000003455">
    <property type="component" value="Chromosome"/>
</dbReference>
<keyword evidence="7" id="KW-0045">Antibiotic biosynthesis</keyword>
<dbReference type="HOGENOM" id="CLU_000022_44_0_9"/>
<dbReference type="GO" id="GO:0044550">
    <property type="term" value="P:secondary metabolite biosynthetic process"/>
    <property type="evidence" value="ECO:0007669"/>
    <property type="project" value="TreeGrafter"/>
</dbReference>
<name>A0A0E1XAA1_STAAU</name>
<dbReference type="CDD" id="cd19531">
    <property type="entry name" value="LCL_NRPS-like"/>
    <property type="match status" value="1"/>
</dbReference>
<dbReference type="GO" id="GO:0031177">
    <property type="term" value="F:phosphopantetheine binding"/>
    <property type="evidence" value="ECO:0007669"/>
    <property type="project" value="TreeGrafter"/>
</dbReference>
<dbReference type="NCBIfam" id="NF003417">
    <property type="entry name" value="PRK04813.1"/>
    <property type="match status" value="2"/>
</dbReference>
<evidence type="ECO:0000256" key="2">
    <source>
        <dbReference type="ARBA" id="ARBA00006432"/>
    </source>
</evidence>
<evidence type="ECO:0000256" key="5">
    <source>
        <dbReference type="ARBA" id="ARBA00022553"/>
    </source>
</evidence>
<dbReference type="InterPro" id="IPR006162">
    <property type="entry name" value="Ppantetheine_attach_site"/>
</dbReference>
<dbReference type="InterPro" id="IPR045851">
    <property type="entry name" value="AMP-bd_C_sf"/>
</dbReference>
<dbReference type="FunFam" id="3.40.50.980:FF:000001">
    <property type="entry name" value="Non-ribosomal peptide synthetase"/>
    <property type="match status" value="2"/>
</dbReference>
<dbReference type="NCBIfam" id="TIGR01746">
    <property type="entry name" value="Thioester-redct"/>
    <property type="match status" value="1"/>
</dbReference>
<dbReference type="NCBIfam" id="TIGR01733">
    <property type="entry name" value="AA-adenyl-dom"/>
    <property type="match status" value="2"/>
</dbReference>
<keyword evidence="5" id="KW-0597">Phosphoprotein</keyword>
<evidence type="ECO:0000256" key="3">
    <source>
        <dbReference type="ARBA" id="ARBA00017625"/>
    </source>
</evidence>
<dbReference type="SUPFAM" id="SSF52777">
    <property type="entry name" value="CoA-dependent acyltransferases"/>
    <property type="match status" value="3"/>
</dbReference>